<name>A0A5S9XSR8_ARATH</name>
<dbReference type="ExpressionAtlas" id="A0A5S9XSR8">
    <property type="expression patterns" value="baseline and differential"/>
</dbReference>
<dbReference type="InterPro" id="IPR000008">
    <property type="entry name" value="C2_dom"/>
</dbReference>
<feature type="domain" description="C2" evidence="1">
    <location>
        <begin position="1"/>
        <end position="113"/>
    </location>
</feature>
<evidence type="ECO:0000259" key="1">
    <source>
        <dbReference type="PROSITE" id="PS50004"/>
    </source>
</evidence>
<evidence type="ECO:0000313" key="2">
    <source>
        <dbReference type="EMBL" id="CAA0395387.1"/>
    </source>
</evidence>
<dbReference type="InterPro" id="IPR044750">
    <property type="entry name" value="C2_SRC2/BAP"/>
</dbReference>
<accession>A0A5S9XSR8</accession>
<reference evidence="2 3" key="1">
    <citation type="submission" date="2019-12" db="EMBL/GenBank/DDBJ databases">
        <authorList>
            <person name="Jiao W.-B."/>
            <person name="Schneeberger K."/>
        </authorList>
    </citation>
    <scope>NUCLEOTIDE SEQUENCE [LARGE SCALE GENOMIC DNA]</scope>
    <source>
        <strain evidence="3">cv. C24</strain>
    </source>
</reference>
<dbReference type="CDD" id="cd04051">
    <property type="entry name" value="C2_SRC2_like"/>
    <property type="match status" value="1"/>
</dbReference>
<dbReference type="PROSITE" id="PS50004">
    <property type="entry name" value="C2"/>
    <property type="match status" value="1"/>
</dbReference>
<dbReference type="GO" id="GO:0006952">
    <property type="term" value="P:defense response"/>
    <property type="evidence" value="ECO:0007669"/>
    <property type="project" value="InterPro"/>
</dbReference>
<dbReference type="OrthoDB" id="270970at2759"/>
<dbReference type="EMBL" id="CACSHJ010000095">
    <property type="protein sequence ID" value="CAA0395387.1"/>
    <property type="molecule type" value="Genomic_DNA"/>
</dbReference>
<dbReference type="SUPFAM" id="SSF49562">
    <property type="entry name" value="C2 domain (Calcium/lipid-binding domain, CaLB)"/>
    <property type="match status" value="1"/>
</dbReference>
<gene>
    <name evidence="2" type="ORF">C24_LOCUS18134</name>
</gene>
<evidence type="ECO:0000313" key="3">
    <source>
        <dbReference type="Proteomes" id="UP000434276"/>
    </source>
</evidence>
<proteinExistence type="predicted"/>
<dbReference type="PANTHER" id="PTHR32246:SF130">
    <property type="entry name" value="CALCIUM-DEPENDENT LIPID-BINDING (CALB DOMAIN) FAMILY PROTEIN"/>
    <property type="match status" value="1"/>
</dbReference>
<dbReference type="InterPro" id="IPR035892">
    <property type="entry name" value="C2_domain_sf"/>
</dbReference>
<organism evidence="2 3">
    <name type="scientific">Arabidopsis thaliana</name>
    <name type="common">Mouse-ear cress</name>
    <dbReference type="NCBI Taxonomy" id="3702"/>
    <lineage>
        <taxon>Eukaryota</taxon>
        <taxon>Viridiplantae</taxon>
        <taxon>Streptophyta</taxon>
        <taxon>Embryophyta</taxon>
        <taxon>Tracheophyta</taxon>
        <taxon>Spermatophyta</taxon>
        <taxon>Magnoliopsida</taxon>
        <taxon>eudicotyledons</taxon>
        <taxon>Gunneridae</taxon>
        <taxon>Pentapetalae</taxon>
        <taxon>rosids</taxon>
        <taxon>malvids</taxon>
        <taxon>Brassicales</taxon>
        <taxon>Brassicaceae</taxon>
        <taxon>Camelineae</taxon>
        <taxon>Arabidopsis</taxon>
    </lineage>
</organism>
<protein>
    <recommendedName>
        <fullName evidence="1">C2 domain-containing protein</fullName>
    </recommendedName>
</protein>
<dbReference type="SMART" id="SM00239">
    <property type="entry name" value="C2"/>
    <property type="match status" value="1"/>
</dbReference>
<dbReference type="PANTHER" id="PTHR32246">
    <property type="entry name" value="INGRESSION PROTEIN FIC1"/>
    <property type="match status" value="1"/>
</dbReference>
<dbReference type="Gene3D" id="2.60.40.150">
    <property type="entry name" value="C2 domain"/>
    <property type="match status" value="1"/>
</dbReference>
<sequence>MANLTLELNINSARNLLNVNLITKMNVFTAITINGENTRKKQKAKTTVDRYGGSNPTWNQTIKFSVDERSARGGHSSLVMRVISRRVLGNKEIGRVNIPLLELLNATTPSFNGDGNDHEMKLMSYQVRTSSGKRSGSLSFSYRFKPNVPVITNRSCVDSAAPSQIEHAPSAPPELPIEFPKLPQPPYLLRHPFAAGSSRGLLPISYGAGMTEQTGHANNYAQTGHANNYAPPPRQGYGPYGYVSSGYGYGSPSYQQRKEMGLGLGLGAGLFGGLMVGDIVSDVANCYDL</sequence>
<dbReference type="Pfam" id="PF00168">
    <property type="entry name" value="C2"/>
    <property type="match status" value="1"/>
</dbReference>
<dbReference type="Proteomes" id="UP000434276">
    <property type="component" value="Unassembled WGS sequence"/>
</dbReference>
<dbReference type="AlphaFoldDB" id="A0A5S9XSR8"/>